<evidence type="ECO:0000256" key="5">
    <source>
        <dbReference type="ARBA" id="ARBA00022833"/>
    </source>
</evidence>
<feature type="region of interest" description="Disordered" evidence="8">
    <location>
        <begin position="183"/>
        <end position="206"/>
    </location>
</feature>
<evidence type="ECO:0000256" key="7">
    <source>
        <dbReference type="PROSITE-ProRule" id="PRU00175"/>
    </source>
</evidence>
<dbReference type="PROSITE" id="PS50089">
    <property type="entry name" value="ZF_RING_2"/>
    <property type="match status" value="1"/>
</dbReference>
<dbReference type="SMART" id="SM00184">
    <property type="entry name" value="RING"/>
    <property type="match status" value="1"/>
</dbReference>
<comment type="similarity">
    <text evidence="6">Belongs to the RING-type zinc finger family. ATL subfamily.</text>
</comment>
<dbReference type="PANTHER" id="PTHR14155">
    <property type="entry name" value="RING FINGER DOMAIN-CONTAINING"/>
    <property type="match status" value="1"/>
</dbReference>
<dbReference type="SUPFAM" id="SSF57850">
    <property type="entry name" value="RING/U-box"/>
    <property type="match status" value="1"/>
</dbReference>
<dbReference type="GO" id="GO:0061630">
    <property type="term" value="F:ubiquitin protein ligase activity"/>
    <property type="evidence" value="ECO:0007669"/>
    <property type="project" value="UniProtKB-EC"/>
</dbReference>
<organism evidence="11 12">
    <name type="scientific">Lolium multiflorum</name>
    <name type="common">Italian ryegrass</name>
    <name type="synonym">Lolium perenne subsp. multiflorum</name>
    <dbReference type="NCBI Taxonomy" id="4521"/>
    <lineage>
        <taxon>Eukaryota</taxon>
        <taxon>Viridiplantae</taxon>
        <taxon>Streptophyta</taxon>
        <taxon>Embryophyta</taxon>
        <taxon>Tracheophyta</taxon>
        <taxon>Spermatophyta</taxon>
        <taxon>Magnoliopsida</taxon>
        <taxon>Liliopsida</taxon>
        <taxon>Poales</taxon>
        <taxon>Poaceae</taxon>
        <taxon>BOP clade</taxon>
        <taxon>Pooideae</taxon>
        <taxon>Poodae</taxon>
        <taxon>Poeae</taxon>
        <taxon>Poeae Chloroplast Group 2 (Poeae type)</taxon>
        <taxon>Loliodinae</taxon>
        <taxon>Loliinae</taxon>
        <taxon>Lolium</taxon>
    </lineage>
</organism>
<evidence type="ECO:0000259" key="10">
    <source>
        <dbReference type="PROSITE" id="PS50089"/>
    </source>
</evidence>
<reference evidence="11" key="1">
    <citation type="submission" date="2023-07" db="EMBL/GenBank/DDBJ databases">
        <title>A chromosome-level genome assembly of Lolium multiflorum.</title>
        <authorList>
            <person name="Chen Y."/>
            <person name="Copetti D."/>
            <person name="Kolliker R."/>
            <person name="Studer B."/>
        </authorList>
    </citation>
    <scope>NUCLEOTIDE SEQUENCE</scope>
    <source>
        <strain evidence="11">02402/16</strain>
        <tissue evidence="11">Leaf</tissue>
    </source>
</reference>
<keyword evidence="4 7" id="KW-0863">Zinc-finger</keyword>
<evidence type="ECO:0000256" key="8">
    <source>
        <dbReference type="SAM" id="MobiDB-lite"/>
    </source>
</evidence>
<comment type="caution">
    <text evidence="11">The sequence shown here is derived from an EMBL/GenBank/DDBJ whole genome shotgun (WGS) entry which is preliminary data.</text>
</comment>
<evidence type="ECO:0000256" key="1">
    <source>
        <dbReference type="ARBA" id="ARBA00000900"/>
    </source>
</evidence>
<accession>A0AAD8VJ90</accession>
<dbReference type="AlphaFoldDB" id="A0AAD8VJ90"/>
<evidence type="ECO:0000256" key="4">
    <source>
        <dbReference type="ARBA" id="ARBA00022771"/>
    </source>
</evidence>
<feature type="transmembrane region" description="Helical" evidence="9">
    <location>
        <begin position="26"/>
        <end position="45"/>
    </location>
</feature>
<keyword evidence="3" id="KW-0479">Metal-binding</keyword>
<keyword evidence="9" id="KW-0812">Transmembrane</keyword>
<dbReference type="EMBL" id="JAUUTY010000007">
    <property type="protein sequence ID" value="KAK1608629.1"/>
    <property type="molecule type" value="Genomic_DNA"/>
</dbReference>
<evidence type="ECO:0000313" key="12">
    <source>
        <dbReference type="Proteomes" id="UP001231189"/>
    </source>
</evidence>
<dbReference type="InterPro" id="IPR001841">
    <property type="entry name" value="Znf_RING"/>
</dbReference>
<protein>
    <recommendedName>
        <fullName evidence="2">RING-type E3 ubiquitin transferase</fullName>
        <ecNumber evidence="2">2.3.2.27</ecNumber>
    </recommendedName>
</protein>
<keyword evidence="9" id="KW-1133">Transmembrane helix</keyword>
<gene>
    <name evidence="11" type="ORF">QYE76_032302</name>
</gene>
<dbReference type="Pfam" id="PF13639">
    <property type="entry name" value="zf-RING_2"/>
    <property type="match status" value="1"/>
</dbReference>
<comment type="catalytic activity">
    <reaction evidence="1">
        <text>S-ubiquitinyl-[E2 ubiquitin-conjugating enzyme]-L-cysteine + [acceptor protein]-L-lysine = [E2 ubiquitin-conjugating enzyme]-L-cysteine + N(6)-ubiquitinyl-[acceptor protein]-L-lysine.</text>
        <dbReference type="EC" id="2.3.2.27"/>
    </reaction>
</comment>
<evidence type="ECO:0000256" key="3">
    <source>
        <dbReference type="ARBA" id="ARBA00022723"/>
    </source>
</evidence>
<dbReference type="PANTHER" id="PTHR14155:SF628">
    <property type="entry name" value="RING-TYPE DOMAIN-CONTAINING PROTEIN"/>
    <property type="match status" value="1"/>
</dbReference>
<feature type="transmembrane region" description="Helical" evidence="9">
    <location>
        <begin position="52"/>
        <end position="70"/>
    </location>
</feature>
<evidence type="ECO:0000256" key="9">
    <source>
        <dbReference type="SAM" id="Phobius"/>
    </source>
</evidence>
<keyword evidence="12" id="KW-1185">Reference proteome</keyword>
<keyword evidence="5" id="KW-0862">Zinc</keyword>
<dbReference type="GO" id="GO:0008270">
    <property type="term" value="F:zinc ion binding"/>
    <property type="evidence" value="ECO:0007669"/>
    <property type="project" value="UniProtKB-KW"/>
</dbReference>
<evidence type="ECO:0000256" key="6">
    <source>
        <dbReference type="ARBA" id="ARBA00024209"/>
    </source>
</evidence>
<dbReference type="InterPro" id="IPR013083">
    <property type="entry name" value="Znf_RING/FYVE/PHD"/>
</dbReference>
<dbReference type="Gene3D" id="3.30.40.10">
    <property type="entry name" value="Zinc/RING finger domain, C3HC4 (zinc finger)"/>
    <property type="match status" value="1"/>
</dbReference>
<dbReference type="EC" id="2.3.2.27" evidence="2"/>
<sequence length="206" mass="21880">MLNLYPRLAASSPADDNDDNVGRHPAFYGIAVVCVAIFLFCVLVATVSVWKAFAFAAAVGLLLVVLGVFAPSSTRVRRLTGRPASPVLALTVTARGRPRAAGLCAGAPADVRPAFAYVCPLEVGEQAVASCVMCPVCLDDVRGGEMVRQLPLCRHVFHVECIDMWLHSHRTCPTCRCMISPSPAVTSKPSEPEEGPEPSVEALPPV</sequence>
<proteinExistence type="inferred from homology"/>
<evidence type="ECO:0000256" key="2">
    <source>
        <dbReference type="ARBA" id="ARBA00012483"/>
    </source>
</evidence>
<keyword evidence="9" id="KW-0472">Membrane</keyword>
<evidence type="ECO:0000313" key="11">
    <source>
        <dbReference type="EMBL" id="KAK1608629.1"/>
    </source>
</evidence>
<dbReference type="CDD" id="cd16461">
    <property type="entry name" value="RING-H2_EL5-like"/>
    <property type="match status" value="1"/>
</dbReference>
<dbReference type="InterPro" id="IPR053238">
    <property type="entry name" value="RING-H2_zinc_finger"/>
</dbReference>
<name>A0AAD8VJ90_LOLMU</name>
<dbReference type="Proteomes" id="UP001231189">
    <property type="component" value="Unassembled WGS sequence"/>
</dbReference>
<feature type="domain" description="RING-type" evidence="10">
    <location>
        <begin position="134"/>
        <end position="176"/>
    </location>
</feature>